<dbReference type="InterPro" id="IPR029442">
    <property type="entry name" value="GyrI-like"/>
</dbReference>
<dbReference type="SUPFAM" id="SSF55136">
    <property type="entry name" value="Probable bacterial effector-binding domain"/>
    <property type="match status" value="1"/>
</dbReference>
<reference evidence="2" key="1">
    <citation type="submission" date="2021-03" db="EMBL/GenBank/DDBJ databases">
        <title>Whole genome shotgun sequence of Actinoplanes auranticolor NBRC 12245.</title>
        <authorList>
            <person name="Komaki H."/>
            <person name="Tamura T."/>
        </authorList>
    </citation>
    <scope>NUCLEOTIDE SEQUENCE</scope>
    <source>
        <strain evidence="2">NBRC 12245</strain>
    </source>
</reference>
<dbReference type="EMBL" id="BOQL01000058">
    <property type="protein sequence ID" value="GIM75910.1"/>
    <property type="molecule type" value="Genomic_DNA"/>
</dbReference>
<accession>A0A919VUN0</accession>
<dbReference type="Pfam" id="PF06445">
    <property type="entry name" value="GyrI-like"/>
    <property type="match status" value="1"/>
</dbReference>
<sequence length="180" mass="19873">MTVADDGAEPVNEEASVLAEPTVLWRDEQLYVARREAITMTEFARVADHLPAMFGWLGERGVVPAGAPFFRYRVIDMSAELVVEAGIPLPAPIEVAEPDFVDVLPAGRYATLTHIGHPDELMGVTATLLDWGQQQGVQWDVTPTPEGEVWGARLEVLLTNPAEEPDMHKWETALLFRLAD</sequence>
<keyword evidence="3" id="KW-1185">Reference proteome</keyword>
<dbReference type="Proteomes" id="UP000681340">
    <property type="component" value="Unassembled WGS sequence"/>
</dbReference>
<organism evidence="2 3">
    <name type="scientific">Actinoplanes auranticolor</name>
    <dbReference type="NCBI Taxonomy" id="47988"/>
    <lineage>
        <taxon>Bacteria</taxon>
        <taxon>Bacillati</taxon>
        <taxon>Actinomycetota</taxon>
        <taxon>Actinomycetes</taxon>
        <taxon>Micromonosporales</taxon>
        <taxon>Micromonosporaceae</taxon>
        <taxon>Actinoplanes</taxon>
    </lineage>
</organism>
<dbReference type="Gene3D" id="3.20.80.10">
    <property type="entry name" value="Regulatory factor, effector binding domain"/>
    <property type="match status" value="1"/>
</dbReference>
<dbReference type="RefSeq" id="WP_246595635.1">
    <property type="nucleotide sequence ID" value="NZ_BAABEA010000001.1"/>
</dbReference>
<comment type="caution">
    <text evidence="2">The sequence shown here is derived from an EMBL/GenBank/DDBJ whole genome shotgun (WGS) entry which is preliminary data.</text>
</comment>
<evidence type="ECO:0000259" key="1">
    <source>
        <dbReference type="Pfam" id="PF06445"/>
    </source>
</evidence>
<dbReference type="AlphaFoldDB" id="A0A919VUN0"/>
<evidence type="ECO:0000313" key="2">
    <source>
        <dbReference type="EMBL" id="GIM75910.1"/>
    </source>
</evidence>
<protein>
    <submittedName>
        <fullName evidence="2">DNA gyrase inhibitor</fullName>
    </submittedName>
</protein>
<evidence type="ECO:0000313" key="3">
    <source>
        <dbReference type="Proteomes" id="UP000681340"/>
    </source>
</evidence>
<dbReference type="InterPro" id="IPR011256">
    <property type="entry name" value="Reg_factor_effector_dom_sf"/>
</dbReference>
<proteinExistence type="predicted"/>
<name>A0A919VUN0_9ACTN</name>
<feature type="domain" description="GyrI-like small molecule binding" evidence="1">
    <location>
        <begin position="39"/>
        <end position="137"/>
    </location>
</feature>
<gene>
    <name evidence="2" type="ORF">Aau02nite_68300</name>
</gene>